<gene>
    <name evidence="1" type="ORF">FDV58_17010</name>
</gene>
<name>A0A4U6S314_BRAEL</name>
<protein>
    <submittedName>
        <fullName evidence="1">Uncharacterized protein</fullName>
    </submittedName>
</protein>
<evidence type="ECO:0000313" key="1">
    <source>
        <dbReference type="EMBL" id="TKV80452.1"/>
    </source>
</evidence>
<dbReference type="AlphaFoldDB" id="A0A4U6S314"/>
<organism evidence="1 2">
    <name type="scientific">Bradyrhizobium elkanii</name>
    <dbReference type="NCBI Taxonomy" id="29448"/>
    <lineage>
        <taxon>Bacteria</taxon>
        <taxon>Pseudomonadati</taxon>
        <taxon>Pseudomonadota</taxon>
        <taxon>Alphaproteobacteria</taxon>
        <taxon>Hyphomicrobiales</taxon>
        <taxon>Nitrobacteraceae</taxon>
        <taxon>Bradyrhizobium</taxon>
    </lineage>
</organism>
<proteinExistence type="predicted"/>
<dbReference type="EMBL" id="SZZP01000009">
    <property type="protein sequence ID" value="TKV80452.1"/>
    <property type="molecule type" value="Genomic_DNA"/>
</dbReference>
<sequence length="429" mass="47091">MGGLQGWVGEGTHCLATNLVSLGDLPQPRLLNEDEVPPGIVTTRVKFRRLFADGVALAKFELGIAAGGYLQTRDWGLSYDFAGLVTEVGKLQCRVPGSAAGPLLFSGKPLATRYAECSTKRAIDTQVLAKESPDEAGLVVPGDPLIFIDCSSQKFVLPKGFRSVVMPGNFDFQVFFGLHQQGALRVPVWILLRNQQSDGARHLRIFLQRIHAEKEVLRAVLDRIASGKIGASASETLQRYLLESTRRINHLESRADKKAVDGIGTLAASCLQYVQPGWLDTLMQRLDVLNVRPNVKRNVGARIRRNGFTQFVIIDQSQHDHRRGIFMGDVFSNIQNSTIVNRSTVESAFNKTKSENGEETASILLKVAEFVAKSGNKEAGELLDQFNEELSKPQPRKSLLKRSWDGLLAALPTITTIAGAATEIAKLFT</sequence>
<dbReference type="Proteomes" id="UP000305095">
    <property type="component" value="Unassembled WGS sequence"/>
</dbReference>
<dbReference type="RefSeq" id="WP_210241885.1">
    <property type="nucleotide sequence ID" value="NZ_SZZP01000009.1"/>
</dbReference>
<accession>A0A4U6S314</accession>
<comment type="caution">
    <text evidence="1">The sequence shown here is derived from an EMBL/GenBank/DDBJ whole genome shotgun (WGS) entry which is preliminary data.</text>
</comment>
<reference evidence="1 2" key="1">
    <citation type="submission" date="2019-05" db="EMBL/GenBank/DDBJ databases">
        <title>Draft Genome of Bradyrhizobium elkanii strain SEMIA 938, Used in Commercial Inoculants for Lupinus spp. in Brazil.</title>
        <authorList>
            <person name="Hungria M."/>
            <person name="Delamuta J.R.M."/>
            <person name="Ribeiro R.A."/>
            <person name="Nogueira M.A."/>
        </authorList>
    </citation>
    <scope>NUCLEOTIDE SEQUENCE [LARGE SCALE GENOMIC DNA]</scope>
    <source>
        <strain evidence="1 2">Semia 938</strain>
    </source>
</reference>
<evidence type="ECO:0000313" key="2">
    <source>
        <dbReference type="Proteomes" id="UP000305095"/>
    </source>
</evidence>